<evidence type="ECO:0000313" key="1">
    <source>
        <dbReference type="EMBL" id="SFW57700.1"/>
    </source>
</evidence>
<keyword evidence="2" id="KW-1185">Reference proteome</keyword>
<dbReference type="EMBL" id="FPIY01000003">
    <property type="protein sequence ID" value="SFW57700.1"/>
    <property type="molecule type" value="Genomic_DNA"/>
</dbReference>
<name>A0A1K1QDA9_9FLAO</name>
<organism evidence="1 2">
    <name type="scientific">Cellulophaga fucicola</name>
    <dbReference type="NCBI Taxonomy" id="76595"/>
    <lineage>
        <taxon>Bacteria</taxon>
        <taxon>Pseudomonadati</taxon>
        <taxon>Bacteroidota</taxon>
        <taxon>Flavobacteriia</taxon>
        <taxon>Flavobacteriales</taxon>
        <taxon>Flavobacteriaceae</taxon>
        <taxon>Cellulophaga</taxon>
    </lineage>
</organism>
<gene>
    <name evidence="1" type="ORF">SAMN05660313_02608</name>
</gene>
<dbReference type="Proteomes" id="UP000183257">
    <property type="component" value="Unassembled WGS sequence"/>
</dbReference>
<sequence>MENKTITKRFAIWRFKDVPGAHVPKKLAKEIDNNGFTDIS</sequence>
<dbReference type="RefSeq" id="WP_280173627.1">
    <property type="nucleotide sequence ID" value="NZ_FPIY01000003.1"/>
</dbReference>
<reference evidence="2" key="1">
    <citation type="submission" date="2016-11" db="EMBL/GenBank/DDBJ databases">
        <authorList>
            <person name="Varghese N."/>
            <person name="Submissions S."/>
        </authorList>
    </citation>
    <scope>NUCLEOTIDE SEQUENCE [LARGE SCALE GENOMIC DNA]</scope>
    <source>
        <strain evidence="2">DSM 24786</strain>
    </source>
</reference>
<protein>
    <submittedName>
        <fullName evidence="1">Uncharacterized protein</fullName>
    </submittedName>
</protein>
<accession>A0A1K1QDA9</accession>
<dbReference type="AlphaFoldDB" id="A0A1K1QDA9"/>
<proteinExistence type="predicted"/>
<dbReference type="STRING" id="76595.SAMN05660313_02608"/>
<evidence type="ECO:0000313" key="2">
    <source>
        <dbReference type="Proteomes" id="UP000183257"/>
    </source>
</evidence>